<accession>A0A6N9HIU4</accession>
<organism evidence="1 2">
    <name type="scientific">Pseudoduganella guangdongensis</name>
    <dbReference type="NCBI Taxonomy" id="2692179"/>
    <lineage>
        <taxon>Bacteria</taxon>
        <taxon>Pseudomonadati</taxon>
        <taxon>Pseudomonadota</taxon>
        <taxon>Betaproteobacteria</taxon>
        <taxon>Burkholderiales</taxon>
        <taxon>Oxalobacteraceae</taxon>
        <taxon>Telluria group</taxon>
        <taxon>Pseudoduganella</taxon>
    </lineage>
</organism>
<reference evidence="1 2" key="1">
    <citation type="submission" date="2019-12" db="EMBL/GenBank/DDBJ databases">
        <title>Novel species isolated from a subtropical stream in China.</title>
        <authorList>
            <person name="Lu H."/>
        </authorList>
    </citation>
    <scope>NUCLEOTIDE SEQUENCE [LARGE SCALE GENOMIC DNA]</scope>
    <source>
        <strain evidence="1 2">DS3</strain>
    </source>
</reference>
<dbReference type="Proteomes" id="UP000448575">
    <property type="component" value="Unassembled WGS sequence"/>
</dbReference>
<evidence type="ECO:0000313" key="2">
    <source>
        <dbReference type="Proteomes" id="UP000448575"/>
    </source>
</evidence>
<protein>
    <submittedName>
        <fullName evidence="1">Uncharacterized protein</fullName>
    </submittedName>
</protein>
<dbReference type="AlphaFoldDB" id="A0A6N9HIU4"/>
<keyword evidence="2" id="KW-1185">Reference proteome</keyword>
<gene>
    <name evidence="1" type="ORF">GTP41_14510</name>
</gene>
<sequence length="109" mass="12531">MPQNIKLAEDMRVDAQSIGIIKDKETAQFVDYFFIANLWCKDPRYESRHMQAGECRGLFRFDKATLSAELLFPMAGDDSEKRFEKAAWKVLSEFRATAEWPKGTQFASG</sequence>
<comment type="caution">
    <text evidence="1">The sequence shown here is derived from an EMBL/GenBank/DDBJ whole genome shotgun (WGS) entry which is preliminary data.</text>
</comment>
<evidence type="ECO:0000313" key="1">
    <source>
        <dbReference type="EMBL" id="MYN03306.1"/>
    </source>
</evidence>
<name>A0A6N9HIU4_9BURK</name>
<dbReference type="RefSeq" id="WP_161026276.1">
    <property type="nucleotide sequence ID" value="NZ_WWCJ01000009.1"/>
</dbReference>
<dbReference type="EMBL" id="WWCJ01000009">
    <property type="protein sequence ID" value="MYN03306.1"/>
    <property type="molecule type" value="Genomic_DNA"/>
</dbReference>
<proteinExistence type="predicted"/>